<evidence type="ECO:0000256" key="1">
    <source>
        <dbReference type="SAM" id="MobiDB-lite"/>
    </source>
</evidence>
<sequence>MVTEDFSFPTVTNPVPHFTFSPSLWRISSRIYSGYHDEDNARGGRDCSTKSFSSIENQMKSMRDNDAREESEKKMDMLWEDFNEELQRVSSLDKKKEADKSSRSDASDSESNAVKRAMVELCRERALKMSKTRSDVLSPKRASMVAVLKVLKKFLLLHNSTRYKKSEF</sequence>
<dbReference type="EMBL" id="JBBPBK010000001">
    <property type="protein sequence ID" value="KAK9291315.1"/>
    <property type="molecule type" value="Genomic_DNA"/>
</dbReference>
<dbReference type="PANTHER" id="PTHR34666:SF1">
    <property type="entry name" value="OS02G0554800 PROTEIN"/>
    <property type="match status" value="1"/>
</dbReference>
<dbReference type="Proteomes" id="UP001415857">
    <property type="component" value="Unassembled WGS sequence"/>
</dbReference>
<accession>A0AAP0S5H5</accession>
<dbReference type="AlphaFoldDB" id="A0AAP0S5H5"/>
<keyword evidence="3" id="KW-1185">Reference proteome</keyword>
<evidence type="ECO:0000313" key="2">
    <source>
        <dbReference type="EMBL" id="KAK9291315.1"/>
    </source>
</evidence>
<reference evidence="2 3" key="1">
    <citation type="journal article" date="2024" name="Plant J.">
        <title>Genome sequences and population genomics reveal climatic adaptation and genomic divergence between two closely related sweetgum species.</title>
        <authorList>
            <person name="Xu W.Q."/>
            <person name="Ren C.Q."/>
            <person name="Zhang X.Y."/>
            <person name="Comes H.P."/>
            <person name="Liu X.H."/>
            <person name="Li Y.G."/>
            <person name="Kettle C.J."/>
            <person name="Jalonen R."/>
            <person name="Gaisberger H."/>
            <person name="Ma Y.Z."/>
            <person name="Qiu Y.X."/>
        </authorList>
    </citation>
    <scope>NUCLEOTIDE SEQUENCE [LARGE SCALE GENOMIC DNA]</scope>
    <source>
        <strain evidence="2">Hangzhou</strain>
    </source>
</reference>
<dbReference type="PANTHER" id="PTHR34666">
    <property type="entry name" value="EXPRESSED PROTEIN"/>
    <property type="match status" value="1"/>
</dbReference>
<protein>
    <submittedName>
        <fullName evidence="2">Uncharacterized protein</fullName>
    </submittedName>
</protein>
<comment type="caution">
    <text evidence="2">The sequence shown here is derived from an EMBL/GenBank/DDBJ whole genome shotgun (WGS) entry which is preliminary data.</text>
</comment>
<feature type="compositionally biased region" description="Basic and acidic residues" evidence="1">
    <location>
        <begin position="90"/>
        <end position="106"/>
    </location>
</feature>
<proteinExistence type="predicted"/>
<feature type="region of interest" description="Disordered" evidence="1">
    <location>
        <begin position="90"/>
        <end position="114"/>
    </location>
</feature>
<gene>
    <name evidence="2" type="ORF">L1049_019260</name>
</gene>
<evidence type="ECO:0000313" key="3">
    <source>
        <dbReference type="Proteomes" id="UP001415857"/>
    </source>
</evidence>
<name>A0AAP0S5H5_LIQFO</name>
<organism evidence="2 3">
    <name type="scientific">Liquidambar formosana</name>
    <name type="common">Formosan gum</name>
    <dbReference type="NCBI Taxonomy" id="63359"/>
    <lineage>
        <taxon>Eukaryota</taxon>
        <taxon>Viridiplantae</taxon>
        <taxon>Streptophyta</taxon>
        <taxon>Embryophyta</taxon>
        <taxon>Tracheophyta</taxon>
        <taxon>Spermatophyta</taxon>
        <taxon>Magnoliopsida</taxon>
        <taxon>eudicotyledons</taxon>
        <taxon>Gunneridae</taxon>
        <taxon>Pentapetalae</taxon>
        <taxon>Saxifragales</taxon>
        <taxon>Altingiaceae</taxon>
        <taxon>Liquidambar</taxon>
    </lineage>
</organism>